<evidence type="ECO:0000256" key="1">
    <source>
        <dbReference type="ARBA" id="ARBA00001947"/>
    </source>
</evidence>
<keyword evidence="9" id="KW-1185">Reference proteome</keyword>
<evidence type="ECO:0000256" key="4">
    <source>
        <dbReference type="ARBA" id="ARBA00022833"/>
    </source>
</evidence>
<dbReference type="InterPro" id="IPR036398">
    <property type="entry name" value="CA_dom_sf"/>
</dbReference>
<protein>
    <recommendedName>
        <fullName evidence="2 6">Carbonic anhydrase</fullName>
        <ecNumber evidence="2 6">4.2.1.1</ecNumber>
    </recommendedName>
</protein>
<accession>A0ABR0W109</accession>
<dbReference type="InterPro" id="IPR041891">
    <property type="entry name" value="Alpha_CA_prokaryot-like"/>
</dbReference>
<sequence>MAAFLAFFFVTFTLLIAGSYASTTSSPDKWASLNPSFTLCATGKSQSPINIVTDQVVINKKLKPLVRNYHAVNVTLVDNKFTVAIEYPDHTGGIIVDDKPYSLKQMHWHSPSEHRINGNRFAAELHMVHVSDDGNVSVVATLFKYGQPDPLLTKIHNKLNELAYNVKSQETISPITIGQFHPAELRKTSRKYYRYIGSSSVPPCSENLMYLVLGKRTSRGSQGSSGHWMQVQRQALSTNQRKTRGGVRGFQCSVLSGIWYKCDVTFIQNNRSGIGMCRT</sequence>
<keyword evidence="4 6" id="KW-0862">Zinc</keyword>
<proteinExistence type="inferred from homology"/>
<dbReference type="PANTHER" id="PTHR18952">
    <property type="entry name" value="CARBONIC ANHYDRASE"/>
    <property type="match status" value="1"/>
</dbReference>
<dbReference type="PROSITE" id="PS51144">
    <property type="entry name" value="ALPHA_CA_2"/>
    <property type="match status" value="1"/>
</dbReference>
<comment type="function">
    <text evidence="6">Reversible hydration of carbon dioxide.</text>
</comment>
<name>A0ABR0W109_REHGL</name>
<keyword evidence="5 6" id="KW-0456">Lyase</keyword>
<comment type="similarity">
    <text evidence="6">Belongs to the alpha-carbonic anhydrase family.</text>
</comment>
<dbReference type="InterPro" id="IPR023561">
    <property type="entry name" value="Carbonic_anhydrase_a-class"/>
</dbReference>
<dbReference type="InterPro" id="IPR001148">
    <property type="entry name" value="CA_dom"/>
</dbReference>
<dbReference type="InterPro" id="IPR018338">
    <property type="entry name" value="Carbonic_anhydrase_a-class_CS"/>
</dbReference>
<feature type="signal peptide" evidence="6">
    <location>
        <begin position="1"/>
        <end position="21"/>
    </location>
</feature>
<evidence type="ECO:0000259" key="7">
    <source>
        <dbReference type="PROSITE" id="PS51144"/>
    </source>
</evidence>
<evidence type="ECO:0000313" key="9">
    <source>
        <dbReference type="Proteomes" id="UP001318860"/>
    </source>
</evidence>
<evidence type="ECO:0000256" key="2">
    <source>
        <dbReference type="ARBA" id="ARBA00012925"/>
    </source>
</evidence>
<dbReference type="PANTHER" id="PTHR18952:SF236">
    <property type="entry name" value="ALPHA CARBONIC ANHYDRASE 1, CHLOROPLASTIC"/>
    <property type="match status" value="1"/>
</dbReference>
<evidence type="ECO:0000256" key="3">
    <source>
        <dbReference type="ARBA" id="ARBA00022723"/>
    </source>
</evidence>
<dbReference type="SUPFAM" id="SSF51069">
    <property type="entry name" value="Carbonic anhydrase"/>
    <property type="match status" value="1"/>
</dbReference>
<reference evidence="8 9" key="1">
    <citation type="journal article" date="2021" name="Comput. Struct. Biotechnol. J.">
        <title>De novo genome assembly of the potent medicinal plant Rehmannia glutinosa using nanopore technology.</title>
        <authorList>
            <person name="Ma L."/>
            <person name="Dong C."/>
            <person name="Song C."/>
            <person name="Wang X."/>
            <person name="Zheng X."/>
            <person name="Niu Y."/>
            <person name="Chen S."/>
            <person name="Feng W."/>
        </authorList>
    </citation>
    <scope>NUCLEOTIDE SEQUENCE [LARGE SCALE GENOMIC DNA]</scope>
    <source>
        <strain evidence="8">DH-2019</strain>
    </source>
</reference>
<dbReference type="Gene3D" id="3.10.200.10">
    <property type="entry name" value="Alpha carbonic anhydrase"/>
    <property type="match status" value="1"/>
</dbReference>
<feature type="domain" description="Alpha-carbonic anhydrase" evidence="7">
    <location>
        <begin position="16"/>
        <end position="254"/>
    </location>
</feature>
<dbReference type="Proteomes" id="UP001318860">
    <property type="component" value="Unassembled WGS sequence"/>
</dbReference>
<dbReference type="Pfam" id="PF00194">
    <property type="entry name" value="Carb_anhydrase"/>
    <property type="match status" value="1"/>
</dbReference>
<dbReference type="CDD" id="cd03124">
    <property type="entry name" value="alpha_CA_prokaryotic_like"/>
    <property type="match status" value="1"/>
</dbReference>
<dbReference type="PROSITE" id="PS00162">
    <property type="entry name" value="ALPHA_CA_1"/>
    <property type="match status" value="1"/>
</dbReference>
<organism evidence="8 9">
    <name type="scientific">Rehmannia glutinosa</name>
    <name type="common">Chinese foxglove</name>
    <dbReference type="NCBI Taxonomy" id="99300"/>
    <lineage>
        <taxon>Eukaryota</taxon>
        <taxon>Viridiplantae</taxon>
        <taxon>Streptophyta</taxon>
        <taxon>Embryophyta</taxon>
        <taxon>Tracheophyta</taxon>
        <taxon>Spermatophyta</taxon>
        <taxon>Magnoliopsida</taxon>
        <taxon>eudicotyledons</taxon>
        <taxon>Gunneridae</taxon>
        <taxon>Pentapetalae</taxon>
        <taxon>asterids</taxon>
        <taxon>lamiids</taxon>
        <taxon>Lamiales</taxon>
        <taxon>Orobanchaceae</taxon>
        <taxon>Rehmannieae</taxon>
        <taxon>Rehmannia</taxon>
    </lineage>
</organism>
<keyword evidence="6" id="KW-0732">Signal</keyword>
<evidence type="ECO:0000256" key="5">
    <source>
        <dbReference type="ARBA" id="ARBA00023239"/>
    </source>
</evidence>
<comment type="caution">
    <text evidence="8">The sequence shown here is derived from an EMBL/GenBank/DDBJ whole genome shotgun (WGS) entry which is preliminary data.</text>
</comment>
<comment type="cofactor">
    <cofactor evidence="1 6">
        <name>Zn(2+)</name>
        <dbReference type="ChEBI" id="CHEBI:29105"/>
    </cofactor>
</comment>
<dbReference type="EC" id="4.2.1.1" evidence="2 6"/>
<dbReference type="EMBL" id="JABTTQ020000358">
    <property type="protein sequence ID" value="KAK6139840.1"/>
    <property type="molecule type" value="Genomic_DNA"/>
</dbReference>
<dbReference type="SMART" id="SM01057">
    <property type="entry name" value="Carb_anhydrase"/>
    <property type="match status" value="1"/>
</dbReference>
<gene>
    <name evidence="8" type="ORF">DH2020_026415</name>
</gene>
<feature type="chain" id="PRO_5044958415" description="Carbonic anhydrase" evidence="6">
    <location>
        <begin position="22"/>
        <end position="279"/>
    </location>
</feature>
<evidence type="ECO:0000256" key="6">
    <source>
        <dbReference type="RuleBase" id="RU367011"/>
    </source>
</evidence>
<evidence type="ECO:0000313" key="8">
    <source>
        <dbReference type="EMBL" id="KAK6139840.1"/>
    </source>
</evidence>
<keyword evidence="3 6" id="KW-0479">Metal-binding</keyword>
<comment type="catalytic activity">
    <reaction evidence="6">
        <text>hydrogencarbonate + H(+) = CO2 + H2O</text>
        <dbReference type="Rhea" id="RHEA:10748"/>
        <dbReference type="ChEBI" id="CHEBI:15377"/>
        <dbReference type="ChEBI" id="CHEBI:15378"/>
        <dbReference type="ChEBI" id="CHEBI:16526"/>
        <dbReference type="ChEBI" id="CHEBI:17544"/>
        <dbReference type="EC" id="4.2.1.1"/>
    </reaction>
</comment>